<feature type="domain" description="ABC transporter" evidence="10">
    <location>
        <begin position="8"/>
        <end position="245"/>
    </location>
</feature>
<dbReference type="Gene3D" id="3.40.50.300">
    <property type="entry name" value="P-loop containing nucleotide triphosphate hydrolases"/>
    <property type="match status" value="2"/>
</dbReference>
<dbReference type="Pfam" id="PF00005">
    <property type="entry name" value="ABC_tran"/>
    <property type="match status" value="2"/>
</dbReference>
<dbReference type="InterPro" id="IPR017871">
    <property type="entry name" value="ABC_transporter-like_CS"/>
</dbReference>
<dbReference type="InterPro" id="IPR003593">
    <property type="entry name" value="AAA+_ATPase"/>
</dbReference>
<keyword evidence="4" id="KW-0762">Sugar transport</keyword>
<dbReference type="CDD" id="cd03216">
    <property type="entry name" value="ABC_Carb_Monos_I"/>
    <property type="match status" value="1"/>
</dbReference>
<dbReference type="GO" id="GO:0005886">
    <property type="term" value="C:plasma membrane"/>
    <property type="evidence" value="ECO:0007669"/>
    <property type="project" value="UniProtKB-SubCell"/>
</dbReference>
<dbReference type="InterPro" id="IPR027417">
    <property type="entry name" value="P-loop_NTPase"/>
</dbReference>
<evidence type="ECO:0000256" key="4">
    <source>
        <dbReference type="ARBA" id="ARBA00022597"/>
    </source>
</evidence>
<dbReference type="PROSITE" id="PS50893">
    <property type="entry name" value="ABC_TRANSPORTER_2"/>
    <property type="match status" value="2"/>
</dbReference>
<evidence type="ECO:0000256" key="8">
    <source>
        <dbReference type="ARBA" id="ARBA00022967"/>
    </source>
</evidence>
<evidence type="ECO:0000256" key="7">
    <source>
        <dbReference type="ARBA" id="ARBA00022840"/>
    </source>
</evidence>
<keyword evidence="8" id="KW-1278">Translocase</keyword>
<dbReference type="AlphaFoldDB" id="A0A1V5SKA8"/>
<evidence type="ECO:0000313" key="11">
    <source>
        <dbReference type="EMBL" id="OQA54989.1"/>
    </source>
</evidence>
<dbReference type="InterPro" id="IPR050107">
    <property type="entry name" value="ABC_carbohydrate_import_ATPase"/>
</dbReference>
<dbReference type="SMART" id="SM00382">
    <property type="entry name" value="AAA"/>
    <property type="match status" value="2"/>
</dbReference>
<keyword evidence="11" id="KW-0378">Hydrolase</keyword>
<feature type="domain" description="ABC transporter" evidence="10">
    <location>
        <begin position="246"/>
        <end position="498"/>
    </location>
</feature>
<evidence type="ECO:0000256" key="1">
    <source>
        <dbReference type="ARBA" id="ARBA00004202"/>
    </source>
</evidence>
<gene>
    <name evidence="11" type="primary">rbsA_14</name>
    <name evidence="11" type="ORF">BWY41_01808</name>
</gene>
<protein>
    <submittedName>
        <fullName evidence="11">Ribose import ATP-binding protein RbsA</fullName>
        <ecNumber evidence="11">3.6.3.17</ecNumber>
    </submittedName>
</protein>
<evidence type="ECO:0000256" key="5">
    <source>
        <dbReference type="ARBA" id="ARBA00022737"/>
    </source>
</evidence>
<keyword evidence="2" id="KW-0813">Transport</keyword>
<evidence type="ECO:0000259" key="10">
    <source>
        <dbReference type="PROSITE" id="PS50893"/>
    </source>
</evidence>
<comment type="subcellular location">
    <subcellularLocation>
        <location evidence="1">Cell membrane</location>
        <topology evidence="1">Peripheral membrane protein</topology>
    </subcellularLocation>
</comment>
<name>A0A1V5SKA8_9BACT</name>
<keyword evidence="7 11" id="KW-0067">ATP-binding</keyword>
<dbReference type="CDD" id="cd03215">
    <property type="entry name" value="ABC_Carb_Monos_II"/>
    <property type="match status" value="1"/>
</dbReference>
<organism evidence="11">
    <name type="scientific">Candidatus Atribacter allofermentans</name>
    <dbReference type="NCBI Taxonomy" id="1852833"/>
    <lineage>
        <taxon>Bacteria</taxon>
        <taxon>Pseudomonadati</taxon>
        <taxon>Atribacterota</taxon>
        <taxon>Atribacteria</taxon>
        <taxon>Atribacterales</taxon>
        <taxon>Atribacteraceae</taxon>
        <taxon>Atribacter</taxon>
    </lineage>
</organism>
<dbReference type="PANTHER" id="PTHR43790:SF9">
    <property type="entry name" value="GALACTOFURANOSE TRANSPORTER ATP-BINDING PROTEIN YTFR"/>
    <property type="match status" value="1"/>
</dbReference>
<evidence type="ECO:0000256" key="6">
    <source>
        <dbReference type="ARBA" id="ARBA00022741"/>
    </source>
</evidence>
<reference evidence="11" key="1">
    <citation type="submission" date="2017-02" db="EMBL/GenBank/DDBJ databases">
        <title>Delving into the versatile metabolic prowess of the omnipresent phylum Bacteroidetes.</title>
        <authorList>
            <person name="Nobu M.K."/>
            <person name="Mei R."/>
            <person name="Narihiro T."/>
            <person name="Kuroda K."/>
            <person name="Liu W.-T."/>
        </authorList>
    </citation>
    <scope>NUCLEOTIDE SEQUENCE</scope>
    <source>
        <strain evidence="11">ADurb.Bin276</strain>
    </source>
</reference>
<proteinExistence type="predicted"/>
<keyword evidence="3" id="KW-1003">Cell membrane</keyword>
<dbReference type="GO" id="GO:0016887">
    <property type="term" value="F:ATP hydrolysis activity"/>
    <property type="evidence" value="ECO:0007669"/>
    <property type="project" value="InterPro"/>
</dbReference>
<evidence type="ECO:0000256" key="9">
    <source>
        <dbReference type="ARBA" id="ARBA00023136"/>
    </source>
</evidence>
<dbReference type="PANTHER" id="PTHR43790">
    <property type="entry name" value="CARBOHYDRATE TRANSPORT ATP-BINDING PROTEIN MG119-RELATED"/>
    <property type="match status" value="1"/>
</dbReference>
<keyword evidence="9" id="KW-0472">Membrane</keyword>
<dbReference type="PROSITE" id="PS00211">
    <property type="entry name" value="ABC_TRANSPORTER_1"/>
    <property type="match status" value="1"/>
</dbReference>
<evidence type="ECO:0000256" key="2">
    <source>
        <dbReference type="ARBA" id="ARBA00022448"/>
    </source>
</evidence>
<dbReference type="EC" id="3.6.3.17" evidence="11"/>
<keyword evidence="5" id="KW-0677">Repeat</keyword>
<dbReference type="SUPFAM" id="SSF52540">
    <property type="entry name" value="P-loop containing nucleoside triphosphate hydrolases"/>
    <property type="match status" value="2"/>
</dbReference>
<sequence length="498" mass="55044">MDENQPLLNIVNVSKSFPGVRALNKVNMTLISGEVHALVGENGAGKSTLVKIISGAYAPDEGSIDIGDKSFRSLNPYQARLNGIATVYQEQQLVPWLTVAENIFLGMEPRTRWGSIDFPTMKQEAEERIRSYGLSIQPTELVAALSVAARQEVAILKVLARNKAKVLLLDEPTASLTGSQVDFLFSLIHQLQQQGIGILYISHYLDEVLEISQRITVLRNGQGVGTFQKGDLNKETLIEKMAGHKLDFSTVIKKPVGEKILELKEISCYNILQNVNLSLHKEEILGILGGNDSGCHELIRLLAGLIPFSQGKMFLRGETYSPTSIYDALEKGLFFIPENMRKEGLVLPLSLAKNITLSNLKEVLTQGFIHLKKEGNQAQNLVKALKIVTPSVKTEVQYLSGGNQRKVLFAKALFADAQIWLLEEPTQGVDVEARQEIHRLLFDIKSKQKSILLVSSDLEELITVADRIIILRRGQIVEEIADSSSTSPKELLQAMLGG</sequence>
<dbReference type="InterPro" id="IPR003439">
    <property type="entry name" value="ABC_transporter-like_ATP-bd"/>
</dbReference>
<dbReference type="FunFam" id="3.40.50.300:FF:000127">
    <property type="entry name" value="Ribose import ATP-binding protein RbsA"/>
    <property type="match status" value="1"/>
</dbReference>
<dbReference type="EMBL" id="MWBQ01000185">
    <property type="protein sequence ID" value="OQA54989.1"/>
    <property type="molecule type" value="Genomic_DNA"/>
</dbReference>
<keyword evidence="6" id="KW-0547">Nucleotide-binding</keyword>
<accession>A0A1V5SKA8</accession>
<dbReference type="Proteomes" id="UP000485569">
    <property type="component" value="Unassembled WGS sequence"/>
</dbReference>
<comment type="caution">
    <text evidence="11">The sequence shown here is derived from an EMBL/GenBank/DDBJ whole genome shotgun (WGS) entry which is preliminary data.</text>
</comment>
<evidence type="ECO:0000256" key="3">
    <source>
        <dbReference type="ARBA" id="ARBA00022475"/>
    </source>
</evidence>
<dbReference type="GO" id="GO:0005524">
    <property type="term" value="F:ATP binding"/>
    <property type="evidence" value="ECO:0007669"/>
    <property type="project" value="UniProtKB-KW"/>
</dbReference>